<feature type="region of interest" description="Disordered" evidence="1">
    <location>
        <begin position="241"/>
        <end position="262"/>
    </location>
</feature>
<gene>
    <name evidence="3" type="ORF">D0C37_21065</name>
</gene>
<accession>A0A385DED0</accession>
<keyword evidence="2" id="KW-0732">Signal</keyword>
<name>A0A385DED0_9ACTN</name>
<dbReference type="RefSeq" id="WP_117350021.1">
    <property type="nucleotide sequence ID" value="NZ_CP031742.1"/>
</dbReference>
<evidence type="ECO:0000313" key="4">
    <source>
        <dbReference type="Proteomes" id="UP000259636"/>
    </source>
</evidence>
<dbReference type="Proteomes" id="UP000259636">
    <property type="component" value="Chromosome"/>
</dbReference>
<protein>
    <recommendedName>
        <fullName evidence="5">Lipoprotein</fullName>
    </recommendedName>
</protein>
<reference evidence="3 4" key="1">
    <citation type="submission" date="2018-08" db="EMBL/GenBank/DDBJ databases">
        <authorList>
            <person name="Ferrada E.E."/>
            <person name="Latorre B.A."/>
        </authorList>
    </citation>
    <scope>NUCLEOTIDE SEQUENCE [LARGE SCALE GENOMIC DNA]</scope>
    <source>
        <strain evidence="3 4">VK-A60T</strain>
    </source>
</reference>
<organism evidence="3 4">
    <name type="scientific">Streptomyces koyangensis</name>
    <dbReference type="NCBI Taxonomy" id="188770"/>
    <lineage>
        <taxon>Bacteria</taxon>
        <taxon>Bacillati</taxon>
        <taxon>Actinomycetota</taxon>
        <taxon>Actinomycetes</taxon>
        <taxon>Kitasatosporales</taxon>
        <taxon>Streptomycetaceae</taxon>
        <taxon>Streptomyces</taxon>
        <taxon>Streptomyces aurantiacus group</taxon>
    </lineage>
</organism>
<feature type="signal peptide" evidence="2">
    <location>
        <begin position="1"/>
        <end position="24"/>
    </location>
</feature>
<evidence type="ECO:0000256" key="1">
    <source>
        <dbReference type="SAM" id="MobiDB-lite"/>
    </source>
</evidence>
<evidence type="ECO:0000313" key="3">
    <source>
        <dbReference type="EMBL" id="AXQ56842.1"/>
    </source>
</evidence>
<evidence type="ECO:0008006" key="5">
    <source>
        <dbReference type="Google" id="ProtNLM"/>
    </source>
</evidence>
<dbReference type="KEGG" id="sky:D0C37_21065"/>
<evidence type="ECO:0000256" key="2">
    <source>
        <dbReference type="SAM" id="SignalP"/>
    </source>
</evidence>
<dbReference type="Gene3D" id="2.50.20.20">
    <property type="match status" value="1"/>
</dbReference>
<dbReference type="AlphaFoldDB" id="A0A385DED0"/>
<proteinExistence type="predicted"/>
<feature type="chain" id="PRO_5017244912" description="Lipoprotein" evidence="2">
    <location>
        <begin position="25"/>
        <end position="262"/>
    </location>
</feature>
<dbReference type="EMBL" id="CP031742">
    <property type="protein sequence ID" value="AXQ56842.1"/>
    <property type="molecule type" value="Genomic_DNA"/>
</dbReference>
<dbReference type="GeneID" id="300116642"/>
<sequence>MPHPIRAAAAAAASTLLAATAALAAPGAAYAAEDDLSRLSAEEIAERARSELRDASSLRVTLDQDQFDGGTGALEDPATADLAMDERGRCAGNVTLTRGRGSVELVKRGDEVWVKPDRDFWEAQLPGGQGKAAADTLSGRYVHGSTRDGVLAAVTEACDLDSLKEDLTGEATPDEGTRMTKGAATTAVFTPVIPLLRQEDGERVALYVATEGPPRLVQATRTSDVKEDTVTVTGYGAEVRAEPPAEEDTVDLSTLRDRLGPL</sequence>